<protein>
    <submittedName>
        <fullName evidence="1">Uncharacterized protein</fullName>
    </submittedName>
</protein>
<organism evidence="1">
    <name type="scientific">Anguilla anguilla</name>
    <name type="common">European freshwater eel</name>
    <name type="synonym">Muraena anguilla</name>
    <dbReference type="NCBI Taxonomy" id="7936"/>
    <lineage>
        <taxon>Eukaryota</taxon>
        <taxon>Metazoa</taxon>
        <taxon>Chordata</taxon>
        <taxon>Craniata</taxon>
        <taxon>Vertebrata</taxon>
        <taxon>Euteleostomi</taxon>
        <taxon>Actinopterygii</taxon>
        <taxon>Neopterygii</taxon>
        <taxon>Teleostei</taxon>
        <taxon>Anguilliformes</taxon>
        <taxon>Anguillidae</taxon>
        <taxon>Anguilla</taxon>
    </lineage>
</organism>
<accession>A0A0E9R5R6</accession>
<name>A0A0E9R5R6_ANGAN</name>
<sequence>MTKMCFSLYPFLRGKLRRETPRPEFRLPGCKVLWCPSPPLRLKKGGKFKNEPSQ</sequence>
<reference evidence="1" key="2">
    <citation type="journal article" date="2015" name="Fish Shellfish Immunol.">
        <title>Early steps in the European eel (Anguilla anguilla)-Vibrio vulnificus interaction in the gills: Role of the RtxA13 toxin.</title>
        <authorList>
            <person name="Callol A."/>
            <person name="Pajuelo D."/>
            <person name="Ebbesson L."/>
            <person name="Teles M."/>
            <person name="MacKenzie S."/>
            <person name="Amaro C."/>
        </authorList>
    </citation>
    <scope>NUCLEOTIDE SEQUENCE</scope>
</reference>
<dbReference type="AlphaFoldDB" id="A0A0E9R5R6"/>
<dbReference type="EMBL" id="GBXM01084081">
    <property type="protein sequence ID" value="JAH24496.1"/>
    <property type="molecule type" value="Transcribed_RNA"/>
</dbReference>
<proteinExistence type="predicted"/>
<evidence type="ECO:0000313" key="1">
    <source>
        <dbReference type="EMBL" id="JAH24496.1"/>
    </source>
</evidence>
<reference evidence="1" key="1">
    <citation type="submission" date="2014-11" db="EMBL/GenBank/DDBJ databases">
        <authorList>
            <person name="Amaro Gonzalez C."/>
        </authorList>
    </citation>
    <scope>NUCLEOTIDE SEQUENCE</scope>
</reference>